<evidence type="ECO:0000313" key="2">
    <source>
        <dbReference type="EMBL" id="KAK2957106.1"/>
    </source>
</evidence>
<proteinExistence type="predicted"/>
<evidence type="ECO:0000256" key="1">
    <source>
        <dbReference type="PROSITE-ProRule" id="PRU00339"/>
    </source>
</evidence>
<organism evidence="2 3">
    <name type="scientific">Blattamonas nauphoetae</name>
    <dbReference type="NCBI Taxonomy" id="2049346"/>
    <lineage>
        <taxon>Eukaryota</taxon>
        <taxon>Metamonada</taxon>
        <taxon>Preaxostyla</taxon>
        <taxon>Oxymonadida</taxon>
        <taxon>Blattamonas</taxon>
    </lineage>
</organism>
<dbReference type="Gene3D" id="1.25.40.10">
    <property type="entry name" value="Tetratricopeptide repeat domain"/>
    <property type="match status" value="1"/>
</dbReference>
<keyword evidence="3" id="KW-1185">Reference proteome</keyword>
<keyword evidence="1" id="KW-0802">TPR repeat</keyword>
<dbReference type="InterPro" id="IPR011990">
    <property type="entry name" value="TPR-like_helical_dom_sf"/>
</dbReference>
<name>A0ABQ9Y041_9EUKA</name>
<gene>
    <name evidence="2" type="ORF">BLNAU_7936</name>
</gene>
<dbReference type="InterPro" id="IPR019734">
    <property type="entry name" value="TPR_rpt"/>
</dbReference>
<dbReference type="EMBL" id="JARBJD010000049">
    <property type="protein sequence ID" value="KAK2957106.1"/>
    <property type="molecule type" value="Genomic_DNA"/>
</dbReference>
<dbReference type="PROSITE" id="PS50005">
    <property type="entry name" value="TPR"/>
    <property type="match status" value="1"/>
</dbReference>
<dbReference type="Proteomes" id="UP001281761">
    <property type="component" value="Unassembled WGS sequence"/>
</dbReference>
<dbReference type="Pfam" id="PF13181">
    <property type="entry name" value="TPR_8"/>
    <property type="match status" value="2"/>
</dbReference>
<comment type="caution">
    <text evidence="2">The sequence shown here is derived from an EMBL/GenBank/DDBJ whole genome shotgun (WGS) entry which is preliminary data.</text>
</comment>
<protein>
    <recommendedName>
        <fullName evidence="4">Tetratricopeptide repeat protein</fullName>
    </recommendedName>
</protein>
<dbReference type="SUPFAM" id="SSF48452">
    <property type="entry name" value="TPR-like"/>
    <property type="match status" value="1"/>
</dbReference>
<evidence type="ECO:0000313" key="3">
    <source>
        <dbReference type="Proteomes" id="UP001281761"/>
    </source>
</evidence>
<dbReference type="SMART" id="SM00028">
    <property type="entry name" value="TPR"/>
    <property type="match status" value="2"/>
</dbReference>
<feature type="repeat" description="TPR" evidence="1">
    <location>
        <begin position="87"/>
        <end position="120"/>
    </location>
</feature>
<reference evidence="2 3" key="1">
    <citation type="journal article" date="2022" name="bioRxiv">
        <title>Genomics of Preaxostyla Flagellates Illuminates Evolutionary Transitions and the Path Towards Mitochondrial Loss.</title>
        <authorList>
            <person name="Novak L.V.F."/>
            <person name="Treitli S.C."/>
            <person name="Pyrih J."/>
            <person name="Halakuc P."/>
            <person name="Pipaliya S.V."/>
            <person name="Vacek V."/>
            <person name="Brzon O."/>
            <person name="Soukal P."/>
            <person name="Eme L."/>
            <person name="Dacks J.B."/>
            <person name="Karnkowska A."/>
            <person name="Elias M."/>
            <person name="Hampl V."/>
        </authorList>
    </citation>
    <scope>NUCLEOTIDE SEQUENCE [LARGE SCALE GENOMIC DNA]</scope>
    <source>
        <strain evidence="2">NAU3</strain>
        <tissue evidence="2">Gut</tissue>
    </source>
</reference>
<accession>A0ABQ9Y041</accession>
<sequence>MDTILSFYENELEQNPSNLEALVGKIDFLFENKDFDAASVEIENYLKISKSNPHVHSVLGSILESKGEFELAANAYVTACELDGNNVFAQFGAGKMFLKLGQHEQALQYLDNSLSLDEIINQSILVDSDDPFAYVTHDLSSFTQMSSTARHVCKLRKELDEQVREMVQDTIQQSLREQTANS</sequence>
<evidence type="ECO:0008006" key="4">
    <source>
        <dbReference type="Google" id="ProtNLM"/>
    </source>
</evidence>